<dbReference type="SUPFAM" id="SSF51261">
    <property type="entry name" value="Duplicated hybrid motif"/>
    <property type="match status" value="1"/>
</dbReference>
<dbReference type="PROSITE" id="PS51318">
    <property type="entry name" value="TAT"/>
    <property type="match status" value="1"/>
</dbReference>
<dbReference type="InterPro" id="IPR050570">
    <property type="entry name" value="Cell_wall_metabolism_enzyme"/>
</dbReference>
<dbReference type="PANTHER" id="PTHR21666">
    <property type="entry name" value="PEPTIDASE-RELATED"/>
    <property type="match status" value="1"/>
</dbReference>
<evidence type="ECO:0000256" key="3">
    <source>
        <dbReference type="SAM" id="SignalP"/>
    </source>
</evidence>
<feature type="coiled-coil region" evidence="2">
    <location>
        <begin position="29"/>
        <end position="120"/>
    </location>
</feature>
<feature type="coiled-coil region" evidence="2">
    <location>
        <begin position="163"/>
        <end position="246"/>
    </location>
</feature>
<evidence type="ECO:0000313" key="6">
    <source>
        <dbReference type="EMBL" id="MBE6833371.1"/>
    </source>
</evidence>
<feature type="domain" description="M23ase beta-sheet core" evidence="4">
    <location>
        <begin position="289"/>
        <end position="388"/>
    </location>
</feature>
<dbReference type="InterPro" id="IPR057309">
    <property type="entry name" value="PcsB_CC"/>
</dbReference>
<dbReference type="Pfam" id="PF24568">
    <property type="entry name" value="CC_PcsB"/>
    <property type="match status" value="1"/>
</dbReference>
<dbReference type="Gene3D" id="6.10.250.3150">
    <property type="match status" value="1"/>
</dbReference>
<keyword evidence="1 3" id="KW-0732">Signal</keyword>
<dbReference type="CDD" id="cd12797">
    <property type="entry name" value="M23_peptidase"/>
    <property type="match status" value="1"/>
</dbReference>
<dbReference type="InterPro" id="IPR011055">
    <property type="entry name" value="Dup_hybrid_motif"/>
</dbReference>
<proteinExistence type="predicted"/>
<name>A0A928Q3X2_9FIRM</name>
<accession>A0A928Q3X2</accession>
<keyword evidence="2" id="KW-0175">Coiled coil</keyword>
<gene>
    <name evidence="6" type="ORF">E7512_07310</name>
</gene>
<dbReference type="InterPro" id="IPR006311">
    <property type="entry name" value="TAT_signal"/>
</dbReference>
<evidence type="ECO:0000313" key="7">
    <source>
        <dbReference type="Proteomes" id="UP000754750"/>
    </source>
</evidence>
<sequence>MAGKGRRSILALALAVIVAFSLVPPGAQASSTINQLQQKQSQLKKQQEATAAKLKQLKADKAKQQEYKNTLDTQVQTVQSQIDTLNDQVAALDADIKEKESQIAEKQKSIEANIEQLKQRVRAIYLLGESSQLEMILGAQDMVDFLDKTELVRSISQHDQQVIQTLKTDMASIKTQKEQIEQNRQNVAQAKKELDSKNTELSGLLAESSRVLTELSANVVSTNSENNRLAAERKKVDAEIDRWYKEYYASIKDNNKNNQASGGYVSKGQFAWPVPGYTKITSYWGDGRGHKGIDIAGSGIYGKPIVAADNGRVILANHSGWGGGYGLCAYIDHGGGYSTRYGHASKIIVSTGDVVKKGQVIGYVGSTGDSSGPHLHFEIRVNGVAQNPMKWFG</sequence>
<evidence type="ECO:0000256" key="1">
    <source>
        <dbReference type="ARBA" id="ARBA00022729"/>
    </source>
</evidence>
<feature type="domain" description="Peptidoglycan hydrolase PcsB coiled-coil" evidence="5">
    <location>
        <begin position="103"/>
        <end position="175"/>
    </location>
</feature>
<dbReference type="InterPro" id="IPR016047">
    <property type="entry name" value="M23ase_b-sheet_dom"/>
</dbReference>
<dbReference type="Gene3D" id="2.70.70.10">
    <property type="entry name" value="Glucose Permease (Domain IIA)"/>
    <property type="match status" value="1"/>
</dbReference>
<dbReference type="EMBL" id="SVNY01000003">
    <property type="protein sequence ID" value="MBE6833371.1"/>
    <property type="molecule type" value="Genomic_DNA"/>
</dbReference>
<evidence type="ECO:0000256" key="2">
    <source>
        <dbReference type="SAM" id="Coils"/>
    </source>
</evidence>
<dbReference type="GO" id="GO:0004222">
    <property type="term" value="F:metalloendopeptidase activity"/>
    <property type="evidence" value="ECO:0007669"/>
    <property type="project" value="TreeGrafter"/>
</dbReference>
<evidence type="ECO:0000259" key="5">
    <source>
        <dbReference type="Pfam" id="PF24568"/>
    </source>
</evidence>
<dbReference type="AlphaFoldDB" id="A0A928Q3X2"/>
<evidence type="ECO:0000259" key="4">
    <source>
        <dbReference type="Pfam" id="PF01551"/>
    </source>
</evidence>
<dbReference type="Proteomes" id="UP000754750">
    <property type="component" value="Unassembled WGS sequence"/>
</dbReference>
<comment type="caution">
    <text evidence="6">The sequence shown here is derived from an EMBL/GenBank/DDBJ whole genome shotgun (WGS) entry which is preliminary data.</text>
</comment>
<dbReference type="RefSeq" id="WP_020072680.1">
    <property type="nucleotide sequence ID" value="NZ_JBKWRC010000002.1"/>
</dbReference>
<feature type="chain" id="PRO_5036782786" evidence="3">
    <location>
        <begin position="30"/>
        <end position="393"/>
    </location>
</feature>
<protein>
    <submittedName>
        <fullName evidence="6">Peptidase M23</fullName>
    </submittedName>
</protein>
<dbReference type="Pfam" id="PF01551">
    <property type="entry name" value="Peptidase_M23"/>
    <property type="match status" value="1"/>
</dbReference>
<organism evidence="6 7">
    <name type="scientific">Faecalispora sporosphaeroides</name>
    <dbReference type="NCBI Taxonomy" id="1549"/>
    <lineage>
        <taxon>Bacteria</taxon>
        <taxon>Bacillati</taxon>
        <taxon>Bacillota</taxon>
        <taxon>Clostridia</taxon>
        <taxon>Eubacteriales</taxon>
        <taxon>Oscillospiraceae</taxon>
        <taxon>Faecalispora</taxon>
    </lineage>
</organism>
<reference evidence="6" key="1">
    <citation type="submission" date="2019-04" db="EMBL/GenBank/DDBJ databases">
        <title>Evolution of Biomass-Degrading Anaerobic Consortia Revealed by Metagenomics.</title>
        <authorList>
            <person name="Peng X."/>
        </authorList>
    </citation>
    <scope>NUCLEOTIDE SEQUENCE</scope>
    <source>
        <strain evidence="6">SIG551</strain>
    </source>
</reference>
<dbReference type="PANTHER" id="PTHR21666:SF289">
    <property type="entry name" value="L-ALA--D-GLU ENDOPEPTIDASE"/>
    <property type="match status" value="1"/>
</dbReference>
<feature type="signal peptide" evidence="3">
    <location>
        <begin position="1"/>
        <end position="29"/>
    </location>
</feature>